<sequence>MAWLGIIVGTFAGIFSAVAAYTLFALPLWYSLMLYPTVGTTSAVLTILVMIHLPPGLGPMAQPHRDELRRTA</sequence>
<accession>A0A1L3I764</accession>
<dbReference type="Proteomes" id="UP000183859">
    <property type="component" value="Chromosome"/>
</dbReference>
<keyword evidence="1" id="KW-1133">Transmembrane helix</keyword>
<proteinExistence type="predicted"/>
<organism evidence="2 3">
    <name type="scientific">Phaeobacter porticola</name>
    <dbReference type="NCBI Taxonomy" id="1844006"/>
    <lineage>
        <taxon>Bacteria</taxon>
        <taxon>Pseudomonadati</taxon>
        <taxon>Pseudomonadota</taxon>
        <taxon>Alphaproteobacteria</taxon>
        <taxon>Rhodobacterales</taxon>
        <taxon>Roseobacteraceae</taxon>
        <taxon>Phaeobacter</taxon>
    </lineage>
</organism>
<feature type="transmembrane region" description="Helical" evidence="1">
    <location>
        <begin position="30"/>
        <end position="51"/>
    </location>
</feature>
<dbReference type="RefSeq" id="WP_072505367.1">
    <property type="nucleotide sequence ID" value="NZ_CP016364.1"/>
</dbReference>
<evidence type="ECO:0000313" key="3">
    <source>
        <dbReference type="Proteomes" id="UP000183859"/>
    </source>
</evidence>
<reference evidence="3" key="1">
    <citation type="submission" date="2016-07" db="EMBL/GenBank/DDBJ databases">
        <title>Phaeobacter portensis sp. nov., a tropodithietic acid producing bacterium isolated from a German harbor.</title>
        <authorList>
            <person name="Freese H.M."/>
            <person name="Bunk B."/>
            <person name="Breider S."/>
            <person name="Brinkhoff T."/>
        </authorList>
    </citation>
    <scope>NUCLEOTIDE SEQUENCE [LARGE SCALE GENOMIC DNA]</scope>
    <source>
        <strain evidence="3">P97</strain>
    </source>
</reference>
<name>A0A1L3I764_9RHOB</name>
<evidence type="ECO:0000313" key="2">
    <source>
        <dbReference type="EMBL" id="APG47955.1"/>
    </source>
</evidence>
<keyword evidence="3" id="KW-1185">Reference proteome</keyword>
<dbReference type="OrthoDB" id="7877253at2"/>
<protein>
    <submittedName>
        <fullName evidence="2">Uncharacterized protein</fullName>
    </submittedName>
</protein>
<keyword evidence="1" id="KW-0472">Membrane</keyword>
<gene>
    <name evidence="2" type="ORF">PhaeoP97_02576</name>
</gene>
<evidence type="ECO:0000256" key="1">
    <source>
        <dbReference type="SAM" id="Phobius"/>
    </source>
</evidence>
<keyword evidence="1" id="KW-0812">Transmembrane</keyword>
<dbReference type="EMBL" id="CP016364">
    <property type="protein sequence ID" value="APG47955.1"/>
    <property type="molecule type" value="Genomic_DNA"/>
</dbReference>
<dbReference type="AlphaFoldDB" id="A0A1L3I764"/>
<dbReference type="KEGG" id="php:PhaeoP97_02576"/>